<dbReference type="AlphaFoldDB" id="A0A1A0H6R4"/>
<dbReference type="OrthoDB" id="10018191at2759"/>
<dbReference type="RefSeq" id="XP_018710309.1">
    <property type="nucleotide sequence ID" value="XM_018855008.1"/>
</dbReference>
<dbReference type="GeneID" id="30027984"/>
<feature type="domain" description="C2H2-type" evidence="9">
    <location>
        <begin position="21"/>
        <end position="51"/>
    </location>
</feature>
<comment type="subcellular location">
    <subcellularLocation>
        <location evidence="1">Nucleus</location>
    </subcellularLocation>
</comment>
<dbReference type="Pfam" id="PF00096">
    <property type="entry name" value="zf-C2H2"/>
    <property type="match status" value="2"/>
</dbReference>
<evidence type="ECO:0000256" key="3">
    <source>
        <dbReference type="ARBA" id="ARBA00022737"/>
    </source>
</evidence>
<accession>A0A1A0H6R4</accession>
<dbReference type="GO" id="GO:0008270">
    <property type="term" value="F:zinc ion binding"/>
    <property type="evidence" value="ECO:0007669"/>
    <property type="project" value="UniProtKB-KW"/>
</dbReference>
<dbReference type="InterPro" id="IPR051059">
    <property type="entry name" value="VerF-like"/>
</dbReference>
<protein>
    <recommendedName>
        <fullName evidence="9">C2H2-type domain-containing protein</fullName>
    </recommendedName>
</protein>
<feature type="region of interest" description="Disordered" evidence="8">
    <location>
        <begin position="77"/>
        <end position="114"/>
    </location>
</feature>
<dbReference type="InterPro" id="IPR036236">
    <property type="entry name" value="Znf_C2H2_sf"/>
</dbReference>
<dbReference type="PANTHER" id="PTHR40626">
    <property type="entry name" value="MIP31509P"/>
    <property type="match status" value="1"/>
</dbReference>
<evidence type="ECO:0000256" key="1">
    <source>
        <dbReference type="ARBA" id="ARBA00004123"/>
    </source>
</evidence>
<dbReference type="PROSITE" id="PS50157">
    <property type="entry name" value="ZINC_FINGER_C2H2_2"/>
    <property type="match status" value="2"/>
</dbReference>
<proteinExistence type="predicted"/>
<dbReference type="InterPro" id="IPR013087">
    <property type="entry name" value="Znf_C2H2_type"/>
</dbReference>
<dbReference type="FunFam" id="3.30.160.60:FF:002343">
    <property type="entry name" value="Zinc finger protein 33A"/>
    <property type="match status" value="1"/>
</dbReference>
<feature type="region of interest" description="Disordered" evidence="8">
    <location>
        <begin position="335"/>
        <end position="407"/>
    </location>
</feature>
<dbReference type="Proteomes" id="UP000092555">
    <property type="component" value="Unassembled WGS sequence"/>
</dbReference>
<feature type="compositionally biased region" description="Basic and acidic residues" evidence="8">
    <location>
        <begin position="367"/>
        <end position="382"/>
    </location>
</feature>
<dbReference type="PROSITE" id="PS00028">
    <property type="entry name" value="ZINC_FINGER_C2H2_1"/>
    <property type="match status" value="1"/>
</dbReference>
<dbReference type="PANTHER" id="PTHR40626:SF11">
    <property type="entry name" value="ZINC FINGER PROTEIN YPR022C"/>
    <property type="match status" value="1"/>
</dbReference>
<evidence type="ECO:0000256" key="4">
    <source>
        <dbReference type="ARBA" id="ARBA00022771"/>
    </source>
</evidence>
<reference evidence="10 11" key="1">
    <citation type="submission" date="2016-05" db="EMBL/GenBank/DDBJ databases">
        <title>Comparative genomics of biotechnologically important yeasts.</title>
        <authorList>
            <consortium name="DOE Joint Genome Institute"/>
            <person name="Riley R."/>
            <person name="Haridas S."/>
            <person name="Wolfe K.H."/>
            <person name="Lopes M.R."/>
            <person name="Hittinger C.T."/>
            <person name="Goker M."/>
            <person name="Salamov A."/>
            <person name="Wisecaver J."/>
            <person name="Long T.M."/>
            <person name="Aerts A.L."/>
            <person name="Barry K."/>
            <person name="Choi C."/>
            <person name="Clum A."/>
            <person name="Coughlan A.Y."/>
            <person name="Deshpande S."/>
            <person name="Douglass A.P."/>
            <person name="Hanson S.J."/>
            <person name="Klenk H.-P."/>
            <person name="LaButti K."/>
            <person name="Lapidus A."/>
            <person name="Lindquist E."/>
            <person name="Lipzen A."/>
            <person name="Meier-kolthoff J.P."/>
            <person name="Ohm R.A."/>
            <person name="Otillar R.P."/>
            <person name="Pangilinan J."/>
            <person name="Peng Y."/>
            <person name="Rokas A."/>
            <person name="Rosa C.A."/>
            <person name="Scheuner C."/>
            <person name="Sibirny A.A."/>
            <person name="Slot J.C."/>
            <person name="Stielow J.B."/>
            <person name="Sun H."/>
            <person name="Kurtzman C.P."/>
            <person name="Blackwell M."/>
            <person name="Grigoriev I.V."/>
            <person name="Jeffries T.W."/>
        </authorList>
    </citation>
    <scope>NUCLEOTIDE SEQUENCE [LARGE SCALE GENOMIC DNA]</scope>
    <source>
        <strain evidence="10 11">NRRL YB-4993</strain>
    </source>
</reference>
<feature type="compositionally biased region" description="Polar residues" evidence="8">
    <location>
        <begin position="88"/>
        <end position="103"/>
    </location>
</feature>
<dbReference type="SMART" id="SM00355">
    <property type="entry name" value="ZnF_C2H2"/>
    <property type="match status" value="2"/>
</dbReference>
<evidence type="ECO:0000256" key="5">
    <source>
        <dbReference type="ARBA" id="ARBA00022833"/>
    </source>
</evidence>
<dbReference type="GO" id="GO:0000981">
    <property type="term" value="F:DNA-binding transcription factor activity, RNA polymerase II-specific"/>
    <property type="evidence" value="ECO:0007669"/>
    <property type="project" value="InterPro"/>
</dbReference>
<dbReference type="GO" id="GO:0000785">
    <property type="term" value="C:chromatin"/>
    <property type="evidence" value="ECO:0007669"/>
    <property type="project" value="TreeGrafter"/>
</dbReference>
<dbReference type="STRING" id="869754.A0A1A0H6R4"/>
<dbReference type="GO" id="GO:0005634">
    <property type="term" value="C:nucleus"/>
    <property type="evidence" value="ECO:0007669"/>
    <property type="project" value="UniProtKB-SubCell"/>
</dbReference>
<evidence type="ECO:0000256" key="7">
    <source>
        <dbReference type="PROSITE-ProRule" id="PRU00042"/>
    </source>
</evidence>
<feature type="domain" description="C2H2-type" evidence="9">
    <location>
        <begin position="52"/>
        <end position="80"/>
    </location>
</feature>
<organism evidence="10 11">
    <name type="scientific">Metschnikowia bicuspidata var. bicuspidata NRRL YB-4993</name>
    <dbReference type="NCBI Taxonomy" id="869754"/>
    <lineage>
        <taxon>Eukaryota</taxon>
        <taxon>Fungi</taxon>
        <taxon>Dikarya</taxon>
        <taxon>Ascomycota</taxon>
        <taxon>Saccharomycotina</taxon>
        <taxon>Pichiomycetes</taxon>
        <taxon>Metschnikowiaceae</taxon>
        <taxon>Metschnikowia</taxon>
    </lineage>
</organism>
<keyword evidence="11" id="KW-1185">Reference proteome</keyword>
<evidence type="ECO:0000256" key="6">
    <source>
        <dbReference type="ARBA" id="ARBA00023242"/>
    </source>
</evidence>
<dbReference type="EMBL" id="LXTC01000005">
    <property type="protein sequence ID" value="OBA19784.1"/>
    <property type="molecule type" value="Genomic_DNA"/>
</dbReference>
<feature type="compositionally biased region" description="Basic and acidic residues" evidence="8">
    <location>
        <begin position="396"/>
        <end position="407"/>
    </location>
</feature>
<keyword evidence="5" id="KW-0862">Zinc</keyword>
<evidence type="ECO:0000259" key="9">
    <source>
        <dbReference type="PROSITE" id="PS50157"/>
    </source>
</evidence>
<dbReference type="Gene3D" id="3.30.160.60">
    <property type="entry name" value="Classic Zinc Finger"/>
    <property type="match status" value="2"/>
</dbReference>
<evidence type="ECO:0000256" key="2">
    <source>
        <dbReference type="ARBA" id="ARBA00022723"/>
    </source>
</evidence>
<keyword evidence="2" id="KW-0479">Metal-binding</keyword>
<dbReference type="GO" id="GO:0000978">
    <property type="term" value="F:RNA polymerase II cis-regulatory region sequence-specific DNA binding"/>
    <property type="evidence" value="ECO:0007669"/>
    <property type="project" value="InterPro"/>
</dbReference>
<evidence type="ECO:0000256" key="8">
    <source>
        <dbReference type="SAM" id="MobiDB-lite"/>
    </source>
</evidence>
<gene>
    <name evidence="10" type="ORF">METBIDRAFT_207984</name>
</gene>
<evidence type="ECO:0000313" key="10">
    <source>
        <dbReference type="EMBL" id="OBA19784.1"/>
    </source>
</evidence>
<evidence type="ECO:0000313" key="11">
    <source>
        <dbReference type="Proteomes" id="UP000092555"/>
    </source>
</evidence>
<sequence>MSDKRPGEPRVGKKSLKGRVFQCTGYANCTKSFTRSEHLARHRRKHTGERPFSCQLCSKSFSRLDNLRQHKQTVHAYKSFPKTPADPSEQSFRYSPSQPTGASLSADPRRAQETPPHFLSMKTDELASAHRSKLPPDLLCGFVPPPGNGISSKHMISPPLSGSSVSTTYIPQFLENPRLALLADTAPSSRLGLMAAVPTDTEFSEARDTIKEPLKFNPKNRPRPLSLLQSYSDDNFHNRVVPVPTVRIDPPLKTAPPLSTFSLLYMLDLSLPTLRPLIAGTMVSPLSPLFRQSFNQVASTTTMRGSSLSPVIRSPWLQQSIPSVRIPSITSIPSISQSSTSALHPNPEKDHKALPPLKPNSVLREVAPAKHTESKSPLDRKVNINHLLSEDTPAAEETHPRVQVEKL</sequence>
<comment type="caution">
    <text evidence="10">The sequence shown here is derived from an EMBL/GenBank/DDBJ whole genome shotgun (WGS) entry which is preliminary data.</text>
</comment>
<keyword evidence="3" id="KW-0677">Repeat</keyword>
<dbReference type="SUPFAM" id="SSF57667">
    <property type="entry name" value="beta-beta-alpha zinc fingers"/>
    <property type="match status" value="1"/>
</dbReference>
<keyword evidence="4 7" id="KW-0863">Zinc-finger</keyword>
<name>A0A1A0H6R4_9ASCO</name>
<keyword evidence="6" id="KW-0539">Nucleus</keyword>